<accession>A0ABY9YLW6</accession>
<protein>
    <recommendedName>
        <fullName evidence="3">Ig-like domain-containing protein</fullName>
    </recommendedName>
</protein>
<dbReference type="EMBL" id="CP115541">
    <property type="protein sequence ID" value="WNH51887.1"/>
    <property type="molecule type" value="Genomic_DNA"/>
</dbReference>
<organism evidence="1 2">
    <name type="scientific">Stenotrophomonas oahuensis</name>
    <dbReference type="NCBI Taxonomy" id="3003271"/>
    <lineage>
        <taxon>Bacteria</taxon>
        <taxon>Pseudomonadati</taxon>
        <taxon>Pseudomonadota</taxon>
        <taxon>Gammaproteobacteria</taxon>
        <taxon>Lysobacterales</taxon>
        <taxon>Lysobacteraceae</taxon>
        <taxon>Stenotrophomonas</taxon>
    </lineage>
</organism>
<reference evidence="1 2" key="1">
    <citation type="submission" date="2022-12" db="EMBL/GenBank/DDBJ databases">
        <title>Two new species, Stenotrophomonas aracearum and Stenotrophomonas oahuensis, isolated from Anthurium (Araceae family) in Hawaii.</title>
        <authorList>
            <person name="Chunag S.C."/>
            <person name="Dobhal S."/>
            <person name="Alvarez A."/>
            <person name="Arif M."/>
        </authorList>
    </citation>
    <scope>NUCLEOTIDE SEQUENCE [LARGE SCALE GENOMIC DNA]</scope>
    <source>
        <strain evidence="1 2">A5586</strain>
    </source>
</reference>
<evidence type="ECO:0000313" key="1">
    <source>
        <dbReference type="EMBL" id="WNH51887.1"/>
    </source>
</evidence>
<proteinExistence type="predicted"/>
<keyword evidence="2" id="KW-1185">Reference proteome</keyword>
<evidence type="ECO:0008006" key="3">
    <source>
        <dbReference type="Google" id="ProtNLM"/>
    </source>
</evidence>
<dbReference type="RefSeq" id="WP_311191105.1">
    <property type="nucleotide sequence ID" value="NZ_CP115541.1"/>
</dbReference>
<gene>
    <name evidence="1" type="ORF">PDM29_16300</name>
</gene>
<dbReference type="Proteomes" id="UP001302072">
    <property type="component" value="Chromosome"/>
</dbReference>
<evidence type="ECO:0000313" key="2">
    <source>
        <dbReference type="Proteomes" id="UP001302072"/>
    </source>
</evidence>
<name>A0ABY9YLW6_9GAMM</name>
<sequence>MTSKTPSSKHNEDFIGMAFVPIALYAPQVHHTLQIAIMHTLLPSLDPTAFDYTVNGVPGPEEGIELIIVEGSGFGQVQVHTYFARQYNGPWPVLLEIRYLKEGVPVDRAFLQLRESSDMKPRHMHVQPSTTSVKIPPPGEESMVYFSITLFDEDHVPLPFDDNYWDLELAETVQGVYVKQNQLRVAPGAQPGRLTARVTAKGGLAQTFKIDVVAP</sequence>